<dbReference type="STRING" id="1267021.FPB0191_01926"/>
<organism evidence="8 9">
    <name type="scientific">Frischella perrara</name>
    <dbReference type="NCBI Taxonomy" id="1267021"/>
    <lineage>
        <taxon>Bacteria</taxon>
        <taxon>Pseudomonadati</taxon>
        <taxon>Pseudomonadota</taxon>
        <taxon>Gammaproteobacteria</taxon>
        <taxon>Orbales</taxon>
        <taxon>Orbaceae</taxon>
        <taxon>Frischella</taxon>
    </lineage>
</organism>
<evidence type="ECO:0000256" key="5">
    <source>
        <dbReference type="ARBA" id="ARBA00023136"/>
    </source>
</evidence>
<feature type="transmembrane region" description="Helical" evidence="6">
    <location>
        <begin position="690"/>
        <end position="708"/>
    </location>
</feature>
<dbReference type="InterPro" id="IPR004869">
    <property type="entry name" value="MMPL_dom"/>
</dbReference>
<feature type="transmembrane region" description="Helical" evidence="6">
    <location>
        <begin position="668"/>
        <end position="684"/>
    </location>
</feature>
<keyword evidence="2" id="KW-1003">Cell membrane</keyword>
<comment type="subcellular location">
    <subcellularLocation>
        <location evidence="1">Cell membrane</location>
        <topology evidence="1">Multi-pass membrane protein</topology>
    </subcellularLocation>
</comment>
<evidence type="ECO:0000256" key="3">
    <source>
        <dbReference type="ARBA" id="ARBA00022692"/>
    </source>
</evidence>
<feature type="transmembrane region" description="Helical" evidence="6">
    <location>
        <begin position="284"/>
        <end position="304"/>
    </location>
</feature>
<feature type="domain" description="Membrane transport protein MMPL" evidence="7">
    <location>
        <begin position="213"/>
        <end position="408"/>
    </location>
</feature>
<evidence type="ECO:0000313" key="9">
    <source>
        <dbReference type="Proteomes" id="UP000030901"/>
    </source>
</evidence>
<gene>
    <name evidence="8" type="ORF">FPB0191_01926</name>
</gene>
<feature type="transmembrane region" description="Helical" evidence="6">
    <location>
        <begin position="720"/>
        <end position="740"/>
    </location>
</feature>
<dbReference type="OrthoDB" id="9780358at2"/>
<keyword evidence="5 6" id="KW-0472">Membrane</keyword>
<dbReference type="Proteomes" id="UP000030901">
    <property type="component" value="Chromosome"/>
</dbReference>
<dbReference type="GO" id="GO:0005886">
    <property type="term" value="C:plasma membrane"/>
    <property type="evidence" value="ECO:0007669"/>
    <property type="project" value="UniProtKB-SubCell"/>
</dbReference>
<accession>A0A0A7S4F8</accession>
<dbReference type="InterPro" id="IPR050545">
    <property type="entry name" value="Mycobact_MmpL"/>
</dbReference>
<keyword evidence="3 6" id="KW-0812">Transmembrane</keyword>
<keyword evidence="4 6" id="KW-1133">Transmembrane helix</keyword>
<reference evidence="8 9" key="1">
    <citation type="journal article" date="2014" name="Appl. Environ. Microbiol.">
        <title>Gut symbionts from distinct hosts exhibit genotoxic activity via divergent colibactin biosynthetic pathways.</title>
        <authorList>
            <person name="Engel P."/>
            <person name="Vizcaino M.I."/>
            <person name="Crawford J.M."/>
        </authorList>
    </citation>
    <scope>NUCLEOTIDE SEQUENCE [LARGE SCALE GENOMIC DNA]</scope>
    <source>
        <strain evidence="8 9">PEB0191</strain>
    </source>
</reference>
<dbReference type="EMBL" id="CP009056">
    <property type="protein sequence ID" value="AJA45737.1"/>
    <property type="molecule type" value="Genomic_DNA"/>
</dbReference>
<evidence type="ECO:0000256" key="2">
    <source>
        <dbReference type="ARBA" id="ARBA00022475"/>
    </source>
</evidence>
<feature type="transmembrane region" description="Helical" evidence="6">
    <location>
        <begin position="746"/>
        <end position="766"/>
    </location>
</feature>
<feature type="transmembrane region" description="Helical" evidence="6">
    <location>
        <begin position="16"/>
        <end position="34"/>
    </location>
</feature>
<evidence type="ECO:0000313" key="8">
    <source>
        <dbReference type="EMBL" id="AJA45737.1"/>
    </source>
</evidence>
<protein>
    <submittedName>
        <fullName evidence="8">Putative exporter</fullName>
    </submittedName>
</protein>
<name>A0A0A7S4F8_FRIPE</name>
<proteinExistence type="predicted"/>
<dbReference type="PANTHER" id="PTHR33406">
    <property type="entry name" value="MEMBRANE PROTEIN MJ1562-RELATED"/>
    <property type="match status" value="1"/>
</dbReference>
<evidence type="ECO:0000256" key="1">
    <source>
        <dbReference type="ARBA" id="ARBA00004651"/>
    </source>
</evidence>
<sequence>MKNVYLNNHNILKKSALLWLILVICLIILAGWLFSRSKLNTSVLSLLPQANSTTIPNELIDGFQNRLDKQLVWLIKPAQIDNVAPVQWWYNALKEQSFIQEVNGSIDSQFQKDWAQSAYQYRYQLVDPITLHRIESDSQLSWILSQLYSPFSGLTTNELVHDPLLITRSTQLNQLSQKSHLTVKHNWLTAEDEHNNTWYMIYAELKGSSFDMNQSQHIVEQLNTLADSLQRQWSDTEIIKRGVLFYSHAASTQAKQDITTIGSLSILGIIALIILIFRSIRPILLTLLSITIGIVCGAVAVLAIFGEIHIITLVMSTSIIGIAIDYALHYLTERLLYGNQESPWQSLNKLISTLVIALITSLLAYLILLFTPFPGLKQLATFAIFGLIGAFLTVACWYPFLVQRLPTRRNIAEPFFAKWLALWQTRSMQFSMTLLALLFISLGLSQLKIDDDVGQLQALPTDLYHQEQKMIEITKQTNDQKWFIVYGQTAEQALQRLEAFLPFLNQAKENGLMDDYQTINLPSQQQQRSNIASIKQHAPVVIEGLQRLGITPSEQLLTMTDDNLMSPTQWLASPLSQGRKLLWLSLENEQSAILIPISNIQNITELKKLTNTSQGVQWLDRRQDFNDMFTSYRQHLSQLLAIAITVICLSFIYRNWKYGIRIALKSTLPTLLSVGASLAILGLTHQSLNLFSMLALILVIGIGIDYTLFLSNAKSQTTGALLAVSMAALTTLLSFGLLVLSHTHAIVGFGLVLTGGIFTAFLFAPIGQPPNQIKKISSTSKKYNN</sequence>
<feature type="transmembrane region" description="Helical" evidence="6">
    <location>
        <begin position="310"/>
        <end position="329"/>
    </location>
</feature>
<feature type="transmembrane region" description="Helical" evidence="6">
    <location>
        <begin position="258"/>
        <end position="277"/>
    </location>
</feature>
<feature type="transmembrane region" description="Helical" evidence="6">
    <location>
        <begin position="379"/>
        <end position="401"/>
    </location>
</feature>
<dbReference type="Gene3D" id="1.20.1640.10">
    <property type="entry name" value="Multidrug efflux transporter AcrB transmembrane domain"/>
    <property type="match status" value="2"/>
</dbReference>
<dbReference type="AlphaFoldDB" id="A0A0A7S4F8"/>
<dbReference type="Pfam" id="PF03176">
    <property type="entry name" value="MMPL"/>
    <property type="match status" value="1"/>
</dbReference>
<dbReference type="KEGG" id="fpp:FPB0191_01926"/>
<keyword evidence="9" id="KW-1185">Reference proteome</keyword>
<evidence type="ECO:0000256" key="4">
    <source>
        <dbReference type="ARBA" id="ARBA00022989"/>
    </source>
</evidence>
<dbReference type="PANTHER" id="PTHR33406:SF13">
    <property type="entry name" value="MEMBRANE PROTEIN YDFJ"/>
    <property type="match status" value="1"/>
</dbReference>
<feature type="transmembrane region" description="Helical" evidence="6">
    <location>
        <begin position="636"/>
        <end position="656"/>
    </location>
</feature>
<evidence type="ECO:0000259" key="7">
    <source>
        <dbReference type="Pfam" id="PF03176"/>
    </source>
</evidence>
<dbReference type="SUPFAM" id="SSF82866">
    <property type="entry name" value="Multidrug efflux transporter AcrB transmembrane domain"/>
    <property type="match status" value="2"/>
</dbReference>
<dbReference type="HOGENOM" id="CLU_017576_0_0_6"/>
<evidence type="ECO:0000256" key="6">
    <source>
        <dbReference type="SAM" id="Phobius"/>
    </source>
</evidence>
<feature type="transmembrane region" description="Helical" evidence="6">
    <location>
        <begin position="350"/>
        <end position="373"/>
    </location>
</feature>